<comment type="caution">
    <text evidence="3">The sequence shown here is derived from an EMBL/GenBank/DDBJ whole genome shotgun (WGS) entry which is preliminary data.</text>
</comment>
<keyword evidence="1" id="KW-1133">Transmembrane helix</keyword>
<organism evidence="3 4">
    <name type="scientific">Entamoeba nuttalli</name>
    <dbReference type="NCBI Taxonomy" id="412467"/>
    <lineage>
        <taxon>Eukaryota</taxon>
        <taxon>Amoebozoa</taxon>
        <taxon>Evosea</taxon>
        <taxon>Archamoebae</taxon>
        <taxon>Mastigamoebida</taxon>
        <taxon>Entamoebidae</taxon>
        <taxon>Entamoeba</taxon>
    </lineage>
</organism>
<dbReference type="InterPro" id="IPR053215">
    <property type="entry name" value="TKL_Ser/Thr_kinase"/>
</dbReference>
<evidence type="ECO:0000313" key="3">
    <source>
        <dbReference type="EMBL" id="GAB1219754.1"/>
    </source>
</evidence>
<dbReference type="Proteomes" id="UP001628156">
    <property type="component" value="Unassembled WGS sequence"/>
</dbReference>
<evidence type="ECO:0000256" key="1">
    <source>
        <dbReference type="SAM" id="Phobius"/>
    </source>
</evidence>
<gene>
    <name evidence="3" type="ORF">ENUP19_0041G0121</name>
</gene>
<dbReference type="SUPFAM" id="SSF57184">
    <property type="entry name" value="Growth factor receptor domain"/>
    <property type="match status" value="1"/>
</dbReference>
<keyword evidence="1" id="KW-0472">Membrane</keyword>
<keyword evidence="2" id="KW-0732">Signal</keyword>
<evidence type="ECO:0000256" key="2">
    <source>
        <dbReference type="SAM" id="SignalP"/>
    </source>
</evidence>
<reference evidence="3 4" key="1">
    <citation type="journal article" date="2019" name="PLoS Negl. Trop. Dis.">
        <title>Whole genome sequencing of Entamoeba nuttalli reveals mammalian host-related molecular signatures and a novel octapeptide-repeat surface protein.</title>
        <authorList>
            <person name="Tanaka M."/>
            <person name="Makiuchi T."/>
            <person name="Komiyama T."/>
            <person name="Shiina T."/>
            <person name="Osaki K."/>
            <person name="Tachibana H."/>
        </authorList>
    </citation>
    <scope>NUCLEOTIDE SEQUENCE [LARGE SCALE GENOMIC DNA]</scope>
    <source>
        <strain evidence="3 4">P19-061405</strain>
    </source>
</reference>
<protein>
    <recommendedName>
        <fullName evidence="5">CXXC-rich protein</fullName>
    </recommendedName>
</protein>
<sequence length="198" mass="22043">MSLLLIAQVFYIAIALECNQTQYIKNGVCMDCEKGCKKCENEVGCVSCEDKYYFLSNKCLRCDSHCDSTCEDGYGCKTCMPTYTEKNGKCIAPPCPFCAENRCNVTTCSLCIENYYVSKGKCVLCDKNCKNCDINGCVECKLDYHVSNGRCQANTLASRDIIFISIGSLLGLVMCLCFMMIGISYIKGIFKQAFFNEA</sequence>
<feature type="chain" id="PRO_5045322200" description="CXXC-rich protein" evidence="2">
    <location>
        <begin position="16"/>
        <end position="198"/>
    </location>
</feature>
<keyword evidence="4" id="KW-1185">Reference proteome</keyword>
<feature type="signal peptide" evidence="2">
    <location>
        <begin position="1"/>
        <end position="15"/>
    </location>
</feature>
<feature type="transmembrane region" description="Helical" evidence="1">
    <location>
        <begin position="161"/>
        <end position="186"/>
    </location>
</feature>
<dbReference type="EMBL" id="BAAFRS010000041">
    <property type="protein sequence ID" value="GAB1219754.1"/>
    <property type="molecule type" value="Genomic_DNA"/>
</dbReference>
<evidence type="ECO:0008006" key="5">
    <source>
        <dbReference type="Google" id="ProtNLM"/>
    </source>
</evidence>
<dbReference type="PANTHER" id="PTHR45756">
    <property type="entry name" value="PALMITOYLTRANSFERASE"/>
    <property type="match status" value="1"/>
</dbReference>
<dbReference type="PANTHER" id="PTHR45756:SF1">
    <property type="entry name" value="PROTEIN KINASE DOMAIN CONTAINING PROTEIN"/>
    <property type="match status" value="1"/>
</dbReference>
<accession>A0ABQ0DA87</accession>
<evidence type="ECO:0000313" key="4">
    <source>
        <dbReference type="Proteomes" id="UP001628156"/>
    </source>
</evidence>
<keyword evidence="1" id="KW-0812">Transmembrane</keyword>
<proteinExistence type="predicted"/>
<name>A0ABQ0DA87_9EUKA</name>
<dbReference type="InterPro" id="IPR009030">
    <property type="entry name" value="Growth_fac_rcpt_cys_sf"/>
</dbReference>